<dbReference type="InterPro" id="IPR003613">
    <property type="entry name" value="Ubox_domain"/>
</dbReference>
<evidence type="ECO:0000256" key="4">
    <source>
        <dbReference type="ARBA" id="ARBA00004906"/>
    </source>
</evidence>
<dbReference type="InterPro" id="IPR019474">
    <property type="entry name" value="Ub_conjug_fac_E4_core"/>
</dbReference>
<evidence type="ECO:0000256" key="1">
    <source>
        <dbReference type="ARBA" id="ARBA00000900"/>
    </source>
</evidence>
<dbReference type="GO" id="GO:0005634">
    <property type="term" value="C:nucleus"/>
    <property type="evidence" value="ECO:0007669"/>
    <property type="project" value="UniProtKB-SubCell"/>
</dbReference>
<comment type="similarity">
    <text evidence="5">Belongs to the ubiquitin conjugation factor E4 family.</text>
</comment>
<comment type="catalytic activity">
    <reaction evidence="1">
        <text>S-ubiquitinyl-[E2 ubiquitin-conjugating enzyme]-L-cysteine + [acceptor protein]-L-lysine = [E2 ubiquitin-conjugating enzyme]-L-cysteine + N(6)-ubiquitinyl-[acceptor protein]-L-lysine.</text>
        <dbReference type="EC" id="2.3.2.27"/>
    </reaction>
</comment>
<dbReference type="PANTHER" id="PTHR13931:SF2">
    <property type="entry name" value="UBIQUITIN CONJUGATION FACTOR E4 B"/>
    <property type="match status" value="1"/>
</dbReference>
<evidence type="ECO:0000256" key="2">
    <source>
        <dbReference type="ARBA" id="ARBA00004123"/>
    </source>
</evidence>
<dbReference type="PANTHER" id="PTHR13931">
    <property type="entry name" value="UBIQUITINATION FACTOR E4"/>
    <property type="match status" value="1"/>
</dbReference>
<dbReference type="SUPFAM" id="SSF57850">
    <property type="entry name" value="RING/U-box"/>
    <property type="match status" value="1"/>
</dbReference>
<comment type="subcellular location">
    <subcellularLocation>
        <location evidence="3">Cytoplasm</location>
    </subcellularLocation>
    <subcellularLocation>
        <location evidence="2">Nucleus</location>
    </subcellularLocation>
</comment>
<proteinExistence type="inferred from homology"/>
<dbReference type="GO" id="GO:0005737">
    <property type="term" value="C:cytoplasm"/>
    <property type="evidence" value="ECO:0007669"/>
    <property type="project" value="UniProtKB-SubCell"/>
</dbReference>
<evidence type="ECO:0000256" key="7">
    <source>
        <dbReference type="ARBA" id="ARBA00022490"/>
    </source>
</evidence>
<keyword evidence="7" id="KW-0963">Cytoplasm</keyword>
<keyword evidence="8" id="KW-0808">Transferase</keyword>
<evidence type="ECO:0000256" key="5">
    <source>
        <dbReference type="ARBA" id="ARBA00007434"/>
    </source>
</evidence>
<dbReference type="GO" id="GO:0036503">
    <property type="term" value="P:ERAD pathway"/>
    <property type="evidence" value="ECO:0007669"/>
    <property type="project" value="InterPro"/>
</dbReference>
<protein>
    <recommendedName>
        <fullName evidence="6">RING-type E3 ubiquitin transferase</fullName>
        <ecNumber evidence="6">2.3.2.27</ecNumber>
    </recommendedName>
</protein>
<reference evidence="12" key="1">
    <citation type="submission" date="2019-11" db="UniProtKB">
        <authorList>
            <consortium name="WormBaseParasite"/>
        </authorList>
    </citation>
    <scope>IDENTIFICATION</scope>
</reference>
<dbReference type="EC" id="2.3.2.27" evidence="6"/>
<dbReference type="SMART" id="SM00504">
    <property type="entry name" value="Ubox"/>
    <property type="match status" value="1"/>
</dbReference>
<keyword evidence="10" id="KW-0539">Nucleus</keyword>
<sequence>MSNSLDDVRRKRLERLTGTASNSPVLSNLGSFGSTSVRAPITDSCTATSNLIRPENTFVGLKSQSPPICESPLGNSQSNSLPGNLVAVNNDNLDYRTFQNAVLRIFYVDLVSGEVIASSPRPLSFPEDTLHNFFRTCSVYLELDDRAPPTAYFREAISSIVIKAIHSILATLSRHRGREILAPETILTKYFISCIARLCHERKHVKGICFETLFDIIGDFLTSYLSFVSRGAFSFSSGLYTQCESSELQSESCQSPLLFLLIDSLHSNSSVIDSTCALIGDKPEKSDCLLPHLNYADISAAFEELGLRLLREADFESGPVPLVMSQLLYDLRSKVRDTSIDDKNLMDYLLCLEYLSSVVVQGNKRPIANLIVRLSNWSSSTSDLDNGRGKAIERLTFLGPFLAPSLFADDDTSVAIHSFPNGESSDTEVQANQQGLRFLLDMIWAKQLTIVKNLLVPMATRSHTLSFLSDALRLNAIRGQIHFEEGLLAREGFMLNLSVVFLRLCAPVNQVQVGTLYLFSPHCRLLVEGKTRIDGSEQSLTAFTNDLSGRFENAPSFSTECFYLTAWALHLGFVSSIRKYRRRQRVISDLDRSIRKLDQTLKHAVANGYPEDHIHRLERMLKQAKQELSCQQRARFCSETILMHVNLLQSVSRYYGSLCQFLMRLAECDPVTCVSASQTTPKLFAFLPEFFVEDIADFLLFIVGHFSSAVGSVIDAQSFPALASFLLFVICHSSFIRNPYLVSKFVEILSFWNPMRSGSRNSYNDLVKVHPLANTHLVNALIQFYVNIESTGASSEFYDKFSIRFNISVIFISLWKEGFLKPRFLQEANGNPMLFTKFTNRMINDMSFLLEEALDGLKKVKELQALETDNNRSNRLTRQQQMSSANELATYERQVRSYLTLANQTVNLLFNLTTEIKEPFLRPEIVRKLAAMLDFNLVQLCGPRCKNLKVRNPESYGWEPKRLLSRIIAIYTHLDTDDDRFATSIADDERSYSPELFTATQELVARHGIQSPEKLAQFSALSEKVKRLRAEKSQAEINYGDAPAEFCDTLMNTLMSDPVMLPGSRSIVDRSTIIMHLLNSETDPFNRQPLSEADLIPLPELKQQIAMWKKTKEDEFHTSRQTDEATPQ</sequence>
<dbReference type="PROSITE" id="PS51698">
    <property type="entry name" value="U_BOX"/>
    <property type="match status" value="1"/>
</dbReference>
<dbReference type="FunFam" id="3.30.40.10:FF:000055">
    <property type="entry name" value="Ubiquitin conjugation factor e4 a"/>
    <property type="match status" value="1"/>
</dbReference>
<evidence type="ECO:0000256" key="8">
    <source>
        <dbReference type="ARBA" id="ARBA00022679"/>
    </source>
</evidence>
<dbReference type="CDD" id="cd16658">
    <property type="entry name" value="RING-Ubox_UBE4B"/>
    <property type="match status" value="1"/>
</dbReference>
<name>A0A5K3EPY9_MESCO</name>
<evidence type="ECO:0000256" key="3">
    <source>
        <dbReference type="ARBA" id="ARBA00004496"/>
    </source>
</evidence>
<dbReference type="GO" id="GO:0000151">
    <property type="term" value="C:ubiquitin ligase complex"/>
    <property type="evidence" value="ECO:0007669"/>
    <property type="project" value="InterPro"/>
</dbReference>
<dbReference type="GO" id="GO:0000209">
    <property type="term" value="P:protein polyubiquitination"/>
    <property type="evidence" value="ECO:0007669"/>
    <property type="project" value="TreeGrafter"/>
</dbReference>
<evidence type="ECO:0000256" key="6">
    <source>
        <dbReference type="ARBA" id="ARBA00012483"/>
    </source>
</evidence>
<dbReference type="WBParaSite" id="MCU_002139-RC">
    <property type="protein sequence ID" value="MCU_002139-RC"/>
    <property type="gene ID" value="MCU_002139"/>
</dbReference>
<dbReference type="Pfam" id="PF04564">
    <property type="entry name" value="U-box"/>
    <property type="match status" value="1"/>
</dbReference>
<evidence type="ECO:0000256" key="10">
    <source>
        <dbReference type="ARBA" id="ARBA00023242"/>
    </source>
</evidence>
<dbReference type="InterPro" id="IPR013083">
    <property type="entry name" value="Znf_RING/FYVE/PHD"/>
</dbReference>
<dbReference type="GO" id="GO:0034450">
    <property type="term" value="F:ubiquitin-ubiquitin ligase activity"/>
    <property type="evidence" value="ECO:0007669"/>
    <property type="project" value="InterPro"/>
</dbReference>
<feature type="domain" description="U-box" evidence="11">
    <location>
        <begin position="1041"/>
        <end position="1115"/>
    </location>
</feature>
<organism evidence="12">
    <name type="scientific">Mesocestoides corti</name>
    <name type="common">Flatworm</name>
    <dbReference type="NCBI Taxonomy" id="53468"/>
    <lineage>
        <taxon>Eukaryota</taxon>
        <taxon>Metazoa</taxon>
        <taxon>Spiralia</taxon>
        <taxon>Lophotrochozoa</taxon>
        <taxon>Platyhelminthes</taxon>
        <taxon>Cestoda</taxon>
        <taxon>Eucestoda</taxon>
        <taxon>Cyclophyllidea</taxon>
        <taxon>Mesocestoididae</taxon>
        <taxon>Mesocestoides</taxon>
    </lineage>
</organism>
<dbReference type="UniPathway" id="UPA00143"/>
<evidence type="ECO:0000259" key="11">
    <source>
        <dbReference type="PROSITE" id="PS51698"/>
    </source>
</evidence>
<keyword evidence="9" id="KW-0833">Ubl conjugation pathway</keyword>
<dbReference type="Gene3D" id="3.30.40.10">
    <property type="entry name" value="Zinc/RING finger domain, C3HC4 (zinc finger)"/>
    <property type="match status" value="1"/>
</dbReference>
<evidence type="ECO:0000256" key="9">
    <source>
        <dbReference type="ARBA" id="ARBA00022786"/>
    </source>
</evidence>
<accession>A0A5K3EPY9</accession>
<dbReference type="AlphaFoldDB" id="A0A5K3EPY9"/>
<dbReference type="Pfam" id="PF10408">
    <property type="entry name" value="Ufd2P_core"/>
    <property type="match status" value="1"/>
</dbReference>
<dbReference type="InterPro" id="IPR045132">
    <property type="entry name" value="UBE4"/>
</dbReference>
<evidence type="ECO:0000313" key="12">
    <source>
        <dbReference type="WBParaSite" id="MCU_002139-RC"/>
    </source>
</evidence>
<dbReference type="GO" id="GO:0006511">
    <property type="term" value="P:ubiquitin-dependent protein catabolic process"/>
    <property type="evidence" value="ECO:0007669"/>
    <property type="project" value="InterPro"/>
</dbReference>
<comment type="pathway">
    <text evidence="4">Protein modification; protein ubiquitination.</text>
</comment>